<dbReference type="Pfam" id="PF00076">
    <property type="entry name" value="RRM_1"/>
    <property type="match status" value="2"/>
</dbReference>
<keyword evidence="2" id="KW-0539">Nucleus</keyword>
<dbReference type="PROSITE" id="PS50102">
    <property type="entry name" value="RRM"/>
    <property type="match status" value="2"/>
</dbReference>
<feature type="region of interest" description="Disordered" evidence="4">
    <location>
        <begin position="294"/>
        <end position="313"/>
    </location>
</feature>
<dbReference type="GO" id="GO:0003723">
    <property type="term" value="F:RNA binding"/>
    <property type="evidence" value="ECO:0007669"/>
    <property type="project" value="UniProtKB-UniRule"/>
</dbReference>
<dbReference type="GO" id="GO:0005634">
    <property type="term" value="C:nucleus"/>
    <property type="evidence" value="ECO:0007669"/>
    <property type="project" value="UniProtKB-SubCell"/>
</dbReference>
<evidence type="ECO:0000313" key="8">
    <source>
        <dbReference type="Proteomes" id="UP000015101"/>
    </source>
</evidence>
<organism evidence="7 8">
    <name type="scientific">Helobdella robusta</name>
    <name type="common">Californian leech</name>
    <dbReference type="NCBI Taxonomy" id="6412"/>
    <lineage>
        <taxon>Eukaryota</taxon>
        <taxon>Metazoa</taxon>
        <taxon>Spiralia</taxon>
        <taxon>Lophotrochozoa</taxon>
        <taxon>Annelida</taxon>
        <taxon>Clitellata</taxon>
        <taxon>Hirudinea</taxon>
        <taxon>Rhynchobdellida</taxon>
        <taxon>Glossiphoniidae</taxon>
        <taxon>Helobdella</taxon>
    </lineage>
</organism>
<dbReference type="InterPro" id="IPR000504">
    <property type="entry name" value="RRM_dom"/>
</dbReference>
<reference evidence="8" key="1">
    <citation type="submission" date="2012-12" db="EMBL/GenBank/DDBJ databases">
        <authorList>
            <person name="Hellsten U."/>
            <person name="Grimwood J."/>
            <person name="Chapman J.A."/>
            <person name="Shapiro H."/>
            <person name="Aerts A."/>
            <person name="Otillar R.P."/>
            <person name="Terry A.Y."/>
            <person name="Boore J.L."/>
            <person name="Simakov O."/>
            <person name="Marletaz F."/>
            <person name="Cho S.-J."/>
            <person name="Edsinger-Gonzales E."/>
            <person name="Havlak P."/>
            <person name="Kuo D.-H."/>
            <person name="Larsson T."/>
            <person name="Lv J."/>
            <person name="Arendt D."/>
            <person name="Savage R."/>
            <person name="Osoegawa K."/>
            <person name="de Jong P."/>
            <person name="Lindberg D.R."/>
            <person name="Seaver E.C."/>
            <person name="Weisblat D.A."/>
            <person name="Putnam N.H."/>
            <person name="Grigoriev I.V."/>
            <person name="Rokhsar D.S."/>
        </authorList>
    </citation>
    <scope>NUCLEOTIDE SEQUENCE</scope>
</reference>
<dbReference type="STRING" id="6412.T1EFC9"/>
<dbReference type="InParanoid" id="T1EFC9"/>
<protein>
    <recommendedName>
        <fullName evidence="5">RRM domain-containing protein</fullName>
    </recommendedName>
</protein>
<dbReference type="EMBL" id="AMQM01004137">
    <property type="status" value="NOT_ANNOTATED_CDS"/>
    <property type="molecule type" value="Genomic_DNA"/>
</dbReference>
<proteinExistence type="predicted"/>
<dbReference type="OrthoDB" id="1875751at2759"/>
<evidence type="ECO:0000256" key="4">
    <source>
        <dbReference type="SAM" id="MobiDB-lite"/>
    </source>
</evidence>
<accession>T1EFC9</accession>
<sequence>MSNDYDGGQMNGKGVNENSKIFVGGLARETTDEDLRNYFSSFGTVLECNLKRDFTTGVSRGFAFVSFEDPNAVDLVVAKSTHILGGKAIDPKRLKSKNALEGCTKVFVGGVDPNLPESDIREYFQQFGKIESMDLPYDKEKNQRRGFCFINFESSDAVDMLCTKSKHPLGEREVDVKRATPQDPKMGAFKAGMRGGSRAGGGMPFGMPDYGARGGRGGGGGSSFQAQPAAVGGYPPYYNYAGYYGQQAVGVATAAGGYAAAAGGYGFGGGYSTDSYSGYQAANGRSYGMPKAGMSNGKTAPTRGGFNDRYQPY</sequence>
<dbReference type="OMA" id="NQGYNYW"/>
<dbReference type="PANTHER" id="PTHR48033:SF10">
    <property type="entry name" value="RNA-BINDING PROTEIN SQUID"/>
    <property type="match status" value="1"/>
</dbReference>
<dbReference type="HOGENOM" id="CLU_012062_1_1_1"/>
<dbReference type="CTD" id="20195281"/>
<gene>
    <name evidence="7" type="primary">20195281</name>
    <name evidence="6" type="ORF">HELRODRAFT_111616</name>
</gene>
<reference evidence="6 8" key="2">
    <citation type="journal article" date="2013" name="Nature">
        <title>Insights into bilaterian evolution from three spiralian genomes.</title>
        <authorList>
            <person name="Simakov O."/>
            <person name="Marletaz F."/>
            <person name="Cho S.J."/>
            <person name="Edsinger-Gonzales E."/>
            <person name="Havlak P."/>
            <person name="Hellsten U."/>
            <person name="Kuo D.H."/>
            <person name="Larsson T."/>
            <person name="Lv J."/>
            <person name="Arendt D."/>
            <person name="Savage R."/>
            <person name="Osoegawa K."/>
            <person name="de Jong P."/>
            <person name="Grimwood J."/>
            <person name="Chapman J.A."/>
            <person name="Shapiro H."/>
            <person name="Aerts A."/>
            <person name="Otillar R.P."/>
            <person name="Terry A.Y."/>
            <person name="Boore J.L."/>
            <person name="Grigoriev I.V."/>
            <person name="Lindberg D.R."/>
            <person name="Seaver E.C."/>
            <person name="Weisblat D.A."/>
            <person name="Putnam N.H."/>
            <person name="Rokhsar D.S."/>
        </authorList>
    </citation>
    <scope>NUCLEOTIDE SEQUENCE</scope>
</reference>
<dbReference type="SMART" id="SM00360">
    <property type="entry name" value="RRM"/>
    <property type="match status" value="2"/>
</dbReference>
<dbReference type="InterPro" id="IPR035979">
    <property type="entry name" value="RBD_domain_sf"/>
</dbReference>
<dbReference type="SUPFAM" id="SSF54928">
    <property type="entry name" value="RNA-binding domain, RBD"/>
    <property type="match status" value="2"/>
</dbReference>
<evidence type="ECO:0000256" key="1">
    <source>
        <dbReference type="ARBA" id="ARBA00004123"/>
    </source>
</evidence>
<reference evidence="7" key="3">
    <citation type="submission" date="2015-06" db="UniProtKB">
        <authorList>
            <consortium name="EnsemblMetazoa"/>
        </authorList>
    </citation>
    <scope>IDENTIFICATION</scope>
</reference>
<dbReference type="eggNOG" id="KOG0118">
    <property type="taxonomic scope" value="Eukaryota"/>
</dbReference>
<dbReference type="GeneID" id="20195281"/>
<dbReference type="EnsemblMetazoa" id="HelroT111616">
    <property type="protein sequence ID" value="HelroP111616"/>
    <property type="gene ID" value="HelroG111616"/>
</dbReference>
<dbReference type="EMBL" id="KB096457">
    <property type="protein sequence ID" value="ESO04596.1"/>
    <property type="molecule type" value="Genomic_DNA"/>
</dbReference>
<feature type="domain" description="RRM" evidence="5">
    <location>
        <begin position="19"/>
        <end position="101"/>
    </location>
</feature>
<dbReference type="AlphaFoldDB" id="T1EFC9"/>
<dbReference type="PANTHER" id="PTHR48033">
    <property type="entry name" value="RNA-BINDING (RRM/RBD/RNP MOTIFS) FAMILY PROTEIN"/>
    <property type="match status" value="1"/>
</dbReference>
<name>T1EFC9_HELRO</name>
<comment type="subcellular location">
    <subcellularLocation>
        <location evidence="1">Nucleus</location>
    </subcellularLocation>
</comment>
<evidence type="ECO:0000256" key="2">
    <source>
        <dbReference type="ARBA" id="ARBA00023242"/>
    </source>
</evidence>
<keyword evidence="8" id="KW-1185">Reference proteome</keyword>
<dbReference type="KEGG" id="hro:HELRODRAFT_111616"/>
<keyword evidence="3" id="KW-0694">RNA-binding</keyword>
<dbReference type="Gene3D" id="3.30.70.330">
    <property type="match status" value="2"/>
</dbReference>
<evidence type="ECO:0000256" key="3">
    <source>
        <dbReference type="PROSITE-ProRule" id="PRU00176"/>
    </source>
</evidence>
<dbReference type="Proteomes" id="UP000015101">
    <property type="component" value="Unassembled WGS sequence"/>
</dbReference>
<evidence type="ECO:0000313" key="6">
    <source>
        <dbReference type="EMBL" id="ESO04596.1"/>
    </source>
</evidence>
<evidence type="ECO:0000313" key="7">
    <source>
        <dbReference type="EnsemblMetazoa" id="HelroP111616"/>
    </source>
</evidence>
<dbReference type="RefSeq" id="XP_009017175.1">
    <property type="nucleotide sequence ID" value="XM_009018927.1"/>
</dbReference>
<dbReference type="FunCoup" id="T1EFC9">
    <property type="interactions" value="1169"/>
</dbReference>
<dbReference type="InterPro" id="IPR012677">
    <property type="entry name" value="Nucleotide-bd_a/b_plait_sf"/>
</dbReference>
<evidence type="ECO:0000259" key="5">
    <source>
        <dbReference type="PROSITE" id="PS50102"/>
    </source>
</evidence>
<feature type="domain" description="RRM" evidence="5">
    <location>
        <begin position="104"/>
        <end position="181"/>
    </location>
</feature>